<evidence type="ECO:0000256" key="5">
    <source>
        <dbReference type="ARBA" id="ARBA00023004"/>
    </source>
</evidence>
<gene>
    <name evidence="9" type="ORF">BCR24_14670</name>
</gene>
<evidence type="ECO:0000259" key="8">
    <source>
        <dbReference type="Pfam" id="PF13186"/>
    </source>
</evidence>
<dbReference type="SFLD" id="SFLDS00029">
    <property type="entry name" value="Radical_SAM"/>
    <property type="match status" value="1"/>
</dbReference>
<comment type="caution">
    <text evidence="9">The sequence shown here is derived from an EMBL/GenBank/DDBJ whole genome shotgun (WGS) entry which is preliminary data.</text>
</comment>
<dbReference type="Pfam" id="PF13186">
    <property type="entry name" value="SPASM"/>
    <property type="match status" value="1"/>
</dbReference>
<evidence type="ECO:0000256" key="1">
    <source>
        <dbReference type="ARBA" id="ARBA00001966"/>
    </source>
</evidence>
<comment type="cofactor">
    <cofactor evidence="1">
        <name>[4Fe-4S] cluster</name>
        <dbReference type="ChEBI" id="CHEBI:49883"/>
    </cofactor>
</comment>
<dbReference type="InterPro" id="IPR013785">
    <property type="entry name" value="Aldolase_TIM"/>
</dbReference>
<dbReference type="PANTHER" id="PTHR11228:SF7">
    <property type="entry name" value="PQQA PEPTIDE CYCLASE"/>
    <property type="match status" value="1"/>
</dbReference>
<dbReference type="AlphaFoldDB" id="A0A1E5HD43"/>
<keyword evidence="4" id="KW-0479">Metal-binding</keyword>
<dbReference type="Pfam" id="PF04055">
    <property type="entry name" value="Radical_SAM"/>
    <property type="match status" value="1"/>
</dbReference>
<dbReference type="InterPro" id="IPR007197">
    <property type="entry name" value="rSAM"/>
</dbReference>
<dbReference type="PANTHER" id="PTHR11228">
    <property type="entry name" value="RADICAL SAM DOMAIN PROTEIN"/>
    <property type="match status" value="1"/>
</dbReference>
<dbReference type="InterPro" id="IPR023885">
    <property type="entry name" value="4Fe4S-binding_SPASM_dom"/>
</dbReference>
<accession>A0A1E5HD43</accession>
<dbReference type="GO" id="GO:0051536">
    <property type="term" value="F:iron-sulfur cluster binding"/>
    <property type="evidence" value="ECO:0007669"/>
    <property type="project" value="UniProtKB-KW"/>
</dbReference>
<proteinExistence type="predicted"/>
<dbReference type="InterPro" id="IPR058240">
    <property type="entry name" value="rSAM_sf"/>
</dbReference>
<feature type="domain" description="4Fe4S-binding SPASM" evidence="8">
    <location>
        <begin position="245"/>
        <end position="311"/>
    </location>
</feature>
<evidence type="ECO:0000256" key="2">
    <source>
        <dbReference type="ARBA" id="ARBA00022485"/>
    </source>
</evidence>
<dbReference type="Proteomes" id="UP000094469">
    <property type="component" value="Unassembled WGS sequence"/>
</dbReference>
<reference evidence="10" key="1">
    <citation type="submission" date="2016-09" db="EMBL/GenBank/DDBJ databases">
        <authorList>
            <person name="Gulvik C.A."/>
        </authorList>
    </citation>
    <scope>NUCLEOTIDE SEQUENCE [LARGE SCALE GENOMIC DNA]</scope>
    <source>
        <strain evidence="10">LMG 26676</strain>
    </source>
</reference>
<evidence type="ECO:0000313" key="9">
    <source>
        <dbReference type="EMBL" id="OEG22862.1"/>
    </source>
</evidence>
<evidence type="ECO:0000256" key="6">
    <source>
        <dbReference type="ARBA" id="ARBA00023014"/>
    </source>
</evidence>
<dbReference type="InterPro" id="IPR034391">
    <property type="entry name" value="AdoMet-like_SPASM_containing"/>
</dbReference>
<name>A0A1E5HD43_9ENTE</name>
<dbReference type="RefSeq" id="WP_069639725.1">
    <property type="nucleotide sequence ID" value="NZ_JAFBEZ010000009.1"/>
</dbReference>
<evidence type="ECO:0000259" key="7">
    <source>
        <dbReference type="Pfam" id="PF04055"/>
    </source>
</evidence>
<dbReference type="SFLD" id="SFLDG01067">
    <property type="entry name" value="SPASM/twitch_domain_containing"/>
    <property type="match status" value="1"/>
</dbReference>
<organism evidence="9 10">
    <name type="scientific">Enterococcus ureilyticus</name>
    <dbReference type="NCBI Taxonomy" id="1131292"/>
    <lineage>
        <taxon>Bacteria</taxon>
        <taxon>Bacillati</taxon>
        <taxon>Bacillota</taxon>
        <taxon>Bacilli</taxon>
        <taxon>Lactobacillales</taxon>
        <taxon>Enterococcaceae</taxon>
        <taxon>Enterococcus</taxon>
    </lineage>
</organism>
<dbReference type="GO" id="GO:0003824">
    <property type="term" value="F:catalytic activity"/>
    <property type="evidence" value="ECO:0007669"/>
    <property type="project" value="InterPro"/>
</dbReference>
<dbReference type="SUPFAM" id="SSF102114">
    <property type="entry name" value="Radical SAM enzymes"/>
    <property type="match status" value="1"/>
</dbReference>
<protein>
    <recommendedName>
        <fullName evidence="11">Radical SAM protein</fullName>
    </recommendedName>
</protein>
<dbReference type="STRING" id="1131292.BCR24_14670"/>
<keyword evidence="3" id="KW-0949">S-adenosyl-L-methionine</keyword>
<keyword evidence="10" id="KW-1185">Reference proteome</keyword>
<keyword evidence="6" id="KW-0411">Iron-sulfur</keyword>
<dbReference type="GO" id="GO:0046872">
    <property type="term" value="F:metal ion binding"/>
    <property type="evidence" value="ECO:0007669"/>
    <property type="project" value="UniProtKB-KW"/>
</dbReference>
<keyword evidence="2" id="KW-0004">4Fe-4S</keyword>
<dbReference type="Gene3D" id="3.20.20.70">
    <property type="entry name" value="Aldolase class I"/>
    <property type="match status" value="1"/>
</dbReference>
<feature type="domain" description="Radical SAM core" evidence="7">
    <location>
        <begin position="37"/>
        <end position="177"/>
    </location>
</feature>
<evidence type="ECO:0008006" key="11">
    <source>
        <dbReference type="Google" id="ProtNLM"/>
    </source>
</evidence>
<dbReference type="SFLD" id="SFLDG01387">
    <property type="entry name" value="BtrN-like_SPASM_domain_contain"/>
    <property type="match status" value="1"/>
</dbReference>
<evidence type="ECO:0000313" key="10">
    <source>
        <dbReference type="Proteomes" id="UP000094469"/>
    </source>
</evidence>
<dbReference type="InterPro" id="IPR050377">
    <property type="entry name" value="Radical_SAM_PqqE_MftC-like"/>
</dbReference>
<dbReference type="EMBL" id="MIKC01000011">
    <property type="protein sequence ID" value="OEG22862.1"/>
    <property type="molecule type" value="Genomic_DNA"/>
</dbReference>
<evidence type="ECO:0000256" key="3">
    <source>
        <dbReference type="ARBA" id="ARBA00022691"/>
    </source>
</evidence>
<sequence length="322" mass="37949">MENLKKQEKVMLRNDGKLEKNKEFTEISDFPEYIEIQFSGKCNAFCKVCPHPQVRKEIPLGKMEVQLIDRILEECQHYRHKIINIEPYLNNEPFLDRDFLKTLRKIKKIGCNVEVSSNLSVLNYETIDAIVEEELISELRCSIFGFFYETYQSIMGLDYINTWNNFFYLLKKVKQKKSLMTIQFTMIDKVGLISQEEITVARKYFKELGVKFKVYPYLDRAENNGSKNEKTFLEDKYKVVGCKSDYLKNRLAINYDGTVSLCCQDWRKQVIIGDLKTQTIKEIWDSKKVNSIREQIYGETDPAKAFFCQKCELALLEQVNVR</sequence>
<dbReference type="OrthoDB" id="9782387at2"/>
<keyword evidence="5" id="KW-0408">Iron</keyword>
<evidence type="ECO:0000256" key="4">
    <source>
        <dbReference type="ARBA" id="ARBA00022723"/>
    </source>
</evidence>